<feature type="domain" description="Disease resistance N-terminal" evidence="8">
    <location>
        <begin position="10"/>
        <end position="97"/>
    </location>
</feature>
<keyword evidence="12" id="KW-1185">Reference proteome</keyword>
<dbReference type="InterPro" id="IPR041118">
    <property type="entry name" value="Rx_N"/>
</dbReference>
<dbReference type="Proteomes" id="UP000237105">
    <property type="component" value="Unassembled WGS sequence"/>
</dbReference>
<dbReference type="PANTHER" id="PTHR36766">
    <property type="entry name" value="PLANT BROAD-SPECTRUM MILDEW RESISTANCE PROTEIN RPW8"/>
    <property type="match status" value="1"/>
</dbReference>
<evidence type="ECO:0000256" key="3">
    <source>
        <dbReference type="ARBA" id="ARBA00022821"/>
    </source>
</evidence>
<dbReference type="Pfam" id="PF00931">
    <property type="entry name" value="NB-ARC"/>
    <property type="match status" value="1"/>
</dbReference>
<dbReference type="PANTHER" id="PTHR36766:SF61">
    <property type="entry name" value="NB-ARC DOMAIN DISEASE RESISTANCE PROTEIN"/>
    <property type="match status" value="1"/>
</dbReference>
<evidence type="ECO:0000259" key="9">
    <source>
        <dbReference type="Pfam" id="PF23559"/>
    </source>
</evidence>
<dbReference type="GO" id="GO:0051707">
    <property type="term" value="P:response to other organism"/>
    <property type="evidence" value="ECO:0007669"/>
    <property type="project" value="UniProtKB-ARBA"/>
</dbReference>
<keyword evidence="3" id="KW-0611">Plant defense</keyword>
<evidence type="ECO:0000313" key="12">
    <source>
        <dbReference type="Proteomes" id="UP000237105"/>
    </source>
</evidence>
<evidence type="ECO:0000259" key="10">
    <source>
        <dbReference type="Pfam" id="PF23598"/>
    </source>
</evidence>
<dbReference type="Gene3D" id="1.20.5.4130">
    <property type="match status" value="1"/>
</dbReference>
<dbReference type="Pfam" id="PF23559">
    <property type="entry name" value="WHD_DRP"/>
    <property type="match status" value="1"/>
</dbReference>
<evidence type="ECO:0000259" key="8">
    <source>
        <dbReference type="Pfam" id="PF18052"/>
    </source>
</evidence>
<feature type="domain" description="Myb/SANT-like" evidence="7">
    <location>
        <begin position="849"/>
        <end position="948"/>
    </location>
</feature>
<dbReference type="GO" id="GO:0005524">
    <property type="term" value="F:ATP binding"/>
    <property type="evidence" value="ECO:0007669"/>
    <property type="project" value="UniProtKB-KW"/>
</dbReference>
<dbReference type="Pfam" id="PF23598">
    <property type="entry name" value="LRR_14"/>
    <property type="match status" value="1"/>
</dbReference>
<dbReference type="GO" id="GO:0043531">
    <property type="term" value="F:ADP binding"/>
    <property type="evidence" value="ECO:0007669"/>
    <property type="project" value="InterPro"/>
</dbReference>
<feature type="region of interest" description="Disordered" evidence="5">
    <location>
        <begin position="1165"/>
        <end position="1184"/>
    </location>
</feature>
<dbReference type="SUPFAM" id="SSF52540">
    <property type="entry name" value="P-loop containing nucleoside triphosphate hydrolases"/>
    <property type="match status" value="1"/>
</dbReference>
<evidence type="ECO:0000259" key="6">
    <source>
        <dbReference type="Pfam" id="PF00931"/>
    </source>
</evidence>
<feature type="region of interest" description="Disordered" evidence="5">
    <location>
        <begin position="996"/>
        <end position="1025"/>
    </location>
</feature>
<dbReference type="InterPro" id="IPR055414">
    <property type="entry name" value="LRR_R13L4/SHOC2-like"/>
</dbReference>
<feature type="compositionally biased region" description="Acidic residues" evidence="5">
    <location>
        <begin position="1006"/>
        <end position="1016"/>
    </location>
</feature>
<dbReference type="Pfam" id="PF12776">
    <property type="entry name" value="Myb_DNA-bind_3"/>
    <property type="match status" value="1"/>
</dbReference>
<accession>A0A2P5BYQ3</accession>
<dbReference type="InterPro" id="IPR032675">
    <property type="entry name" value="LRR_dom_sf"/>
</dbReference>
<reference evidence="12" key="1">
    <citation type="submission" date="2016-06" db="EMBL/GenBank/DDBJ databases">
        <title>Parallel loss of symbiosis genes in relatives of nitrogen-fixing non-legume Parasponia.</title>
        <authorList>
            <person name="Van Velzen R."/>
            <person name="Holmer R."/>
            <person name="Bu F."/>
            <person name="Rutten L."/>
            <person name="Van Zeijl A."/>
            <person name="Liu W."/>
            <person name="Santuari L."/>
            <person name="Cao Q."/>
            <person name="Sharma T."/>
            <person name="Shen D."/>
            <person name="Roswanjaya Y."/>
            <person name="Wardhani T."/>
            <person name="Kalhor M.S."/>
            <person name="Jansen J."/>
            <person name="Van den Hoogen J."/>
            <person name="Gungor B."/>
            <person name="Hartog M."/>
            <person name="Hontelez J."/>
            <person name="Verver J."/>
            <person name="Yang W.-C."/>
            <person name="Schijlen E."/>
            <person name="Repin R."/>
            <person name="Schilthuizen M."/>
            <person name="Schranz E."/>
            <person name="Heidstra R."/>
            <person name="Miyata K."/>
            <person name="Fedorova E."/>
            <person name="Kohlen W."/>
            <person name="Bisseling T."/>
            <person name="Smit S."/>
            <person name="Geurts R."/>
        </authorList>
    </citation>
    <scope>NUCLEOTIDE SEQUENCE [LARGE SCALE GENOMIC DNA]</scope>
    <source>
        <strain evidence="12">cv. WU1-14</strain>
    </source>
</reference>
<dbReference type="Gene3D" id="3.40.50.300">
    <property type="entry name" value="P-loop containing nucleotide triphosphate hydrolases"/>
    <property type="match status" value="1"/>
</dbReference>
<evidence type="ECO:0000256" key="1">
    <source>
        <dbReference type="ARBA" id="ARBA00022737"/>
    </source>
</evidence>
<sequence>MAEFVSDVAASVFGKLISISYKEICLVWSLKGELKELEKSMSIFKDVLLDAEEKQGHDKRISSWLTQLKDVFLDAEDVLDEFECEEQRKKSVKEHGSTCRKVRRFISRSNPLFYSLNLAHMVKDVRERLNKLAEDCGRFGLTSRKVKRETLMNTRQVYSFIDDKMVIGREDDKEKIINLLIDQAADNSNDQQLVSVIPICGVAGMGKTTLTRLVRSDVTVDRWFEVKMWVSVSIDFDVPRLINEMLDSATRKKNDDLTDDQVQTRLRDCVKGKRFLLVLDDVWKVDRNEWEDLRSFLRGCSKGSKIIVTTRNEEVGKRMGATSLHQLKGLTDEDSLKLFLKCASEEGQDIKNRNLISIAKEIIHDKCEGVPLSVITLGNLLYSNLNEQVWRHVKESEIWKHEEYKNKCFAPLLLSYQDLPFHLKRCFLYCSLFPKSKEIFSLELIQLWIAHGVLKVEKNDKRSLEDIGHQYFKELCSRSFFHHVKDHGWYYSFSMLNVIHDFALFVSRNECLIIKGPDADVRDRVRHLSIDHRQLGGGDEFPSCLKKLNGVRTIVFPLLSEEAFITSFFNKYLIKNYKNLQMLDLSNSSFETLPSYVGRMKRLRSLNLSWNPKLTKLPGSISKLQSLQSLDLQGCSELEKLPRNIKDLGTSLVFLSITTQQDIFPENGIQCLTCLRTLMIVHCNEMLCLPDSMSCLTALKTLVISYCKNLSLFYEEHKNVGTLKLHKLILVELPKALALPKWLQGCEESLQFLGLYDCPNLTGLPVWLPNAVWIQEIEIMQCPELLSLPEGMHRLTSIVHFAIFQCPKLREYVEATSSEDWPYKISFEHELQSRKESSSRGDLRRTENTWTEEENTKLIQTISEFYGKGKYKVEDNPKTGHLEAIRRLLAPKLPGSNLATKQIESQIKILKTSFRIVREMLIGPNHSDFGWDLEEKMVTAKETVWDAYIQSHPEAKPFRDKAFPFYDELSIIFGKDDANMKGLDIVLADEVEESNERLGRKNSVERDEDEKEDADGGIESKPFSEAPEIVPISSSDVLSMKKTENVGFGDIGEAIKEAALVIAGEIRDSTNRLKQCFSQEINAKFMRLNDELMKITTLTVTERLKATYLICQNTAIINIFFSLPDGEKEEWTKLPTSIDQIRKIKVPTKSQLTLLSFFTTPQDDAPLTTHKKSQRHHAPNPRQPLVIEIERAIGPGRLCDADPRDLKEEEEDAKFDISMLNFPGKFERPL</sequence>
<dbReference type="GO" id="GO:0006952">
    <property type="term" value="P:defense response"/>
    <property type="evidence" value="ECO:0007669"/>
    <property type="project" value="UniProtKB-KW"/>
</dbReference>
<feature type="compositionally biased region" description="Basic and acidic residues" evidence="5">
    <location>
        <begin position="996"/>
        <end position="1005"/>
    </location>
</feature>
<dbReference type="Gene3D" id="1.10.8.430">
    <property type="entry name" value="Helical domain of apoptotic protease-activating factors"/>
    <property type="match status" value="1"/>
</dbReference>
<keyword evidence="2" id="KW-0547">Nucleotide-binding</keyword>
<dbReference type="Gene3D" id="1.10.10.10">
    <property type="entry name" value="Winged helix-like DNA-binding domain superfamily/Winged helix DNA-binding domain"/>
    <property type="match status" value="1"/>
</dbReference>
<keyword evidence="1" id="KW-0677">Repeat</keyword>
<dbReference type="PRINTS" id="PR00364">
    <property type="entry name" value="DISEASERSIST"/>
</dbReference>
<comment type="caution">
    <text evidence="11">The sequence shown here is derived from an EMBL/GenBank/DDBJ whole genome shotgun (WGS) entry which is preliminary data.</text>
</comment>
<dbReference type="InterPro" id="IPR036388">
    <property type="entry name" value="WH-like_DNA-bd_sf"/>
</dbReference>
<dbReference type="InterPro" id="IPR058922">
    <property type="entry name" value="WHD_DRP"/>
</dbReference>
<name>A0A2P5BYQ3_PARAD</name>
<feature type="domain" description="NB-ARC" evidence="6">
    <location>
        <begin position="170"/>
        <end position="345"/>
    </location>
</feature>
<evidence type="ECO:0000313" key="11">
    <source>
        <dbReference type="EMBL" id="PON53885.1"/>
    </source>
</evidence>
<proteinExistence type="predicted"/>
<organism evidence="11 12">
    <name type="scientific">Parasponia andersonii</name>
    <name type="common">Sponia andersonii</name>
    <dbReference type="NCBI Taxonomy" id="3476"/>
    <lineage>
        <taxon>Eukaryota</taxon>
        <taxon>Viridiplantae</taxon>
        <taxon>Streptophyta</taxon>
        <taxon>Embryophyta</taxon>
        <taxon>Tracheophyta</taxon>
        <taxon>Spermatophyta</taxon>
        <taxon>Magnoliopsida</taxon>
        <taxon>eudicotyledons</taxon>
        <taxon>Gunneridae</taxon>
        <taxon>Pentapetalae</taxon>
        <taxon>rosids</taxon>
        <taxon>fabids</taxon>
        <taxon>Rosales</taxon>
        <taxon>Cannabaceae</taxon>
        <taxon>Parasponia</taxon>
    </lineage>
</organism>
<feature type="domain" description="Disease resistance R13L4/SHOC-2-like LRR" evidence="10">
    <location>
        <begin position="573"/>
        <end position="770"/>
    </location>
</feature>
<dbReference type="Gene3D" id="3.80.10.10">
    <property type="entry name" value="Ribonuclease Inhibitor"/>
    <property type="match status" value="1"/>
</dbReference>
<dbReference type="Pfam" id="PF18052">
    <property type="entry name" value="Rx_N"/>
    <property type="match status" value="1"/>
</dbReference>
<evidence type="ECO:0000256" key="5">
    <source>
        <dbReference type="SAM" id="MobiDB-lite"/>
    </source>
</evidence>
<dbReference type="InterPro" id="IPR027417">
    <property type="entry name" value="P-loop_NTPase"/>
</dbReference>
<evidence type="ECO:0000256" key="2">
    <source>
        <dbReference type="ARBA" id="ARBA00022741"/>
    </source>
</evidence>
<dbReference type="EMBL" id="JXTB01000201">
    <property type="protein sequence ID" value="PON53885.1"/>
    <property type="molecule type" value="Genomic_DNA"/>
</dbReference>
<dbReference type="AlphaFoldDB" id="A0A2P5BYQ3"/>
<feature type="domain" description="Disease resistance protein winged helix" evidence="9">
    <location>
        <begin position="432"/>
        <end position="503"/>
    </location>
</feature>
<dbReference type="InterPro" id="IPR024752">
    <property type="entry name" value="Myb/SANT-like_dom"/>
</dbReference>
<evidence type="ECO:0000259" key="7">
    <source>
        <dbReference type="Pfam" id="PF12776"/>
    </source>
</evidence>
<evidence type="ECO:0000256" key="4">
    <source>
        <dbReference type="ARBA" id="ARBA00022840"/>
    </source>
</evidence>
<dbReference type="InterPro" id="IPR042197">
    <property type="entry name" value="Apaf_helical"/>
</dbReference>
<feature type="compositionally biased region" description="Basic residues" evidence="5">
    <location>
        <begin position="1169"/>
        <end position="1179"/>
    </location>
</feature>
<dbReference type="SUPFAM" id="SSF52047">
    <property type="entry name" value="RNI-like"/>
    <property type="match status" value="1"/>
</dbReference>
<keyword evidence="4" id="KW-0067">ATP-binding</keyword>
<dbReference type="OrthoDB" id="2018467at2759"/>
<protein>
    <submittedName>
        <fullName evidence="11">NB-ARC domain, LRR domain containing protein</fullName>
    </submittedName>
</protein>
<dbReference type="InterPro" id="IPR002182">
    <property type="entry name" value="NB-ARC"/>
</dbReference>
<gene>
    <name evidence="11" type="ORF">PanWU01x14_198820</name>
</gene>